<protein>
    <submittedName>
        <fullName evidence="1">Uncharacterized protein</fullName>
    </submittedName>
</protein>
<comment type="caution">
    <text evidence="1">The sequence shown here is derived from an EMBL/GenBank/DDBJ whole genome shotgun (WGS) entry which is preliminary data.</text>
</comment>
<evidence type="ECO:0000313" key="1">
    <source>
        <dbReference type="EMBL" id="GAG53065.1"/>
    </source>
</evidence>
<name>X0YB33_9ZZZZ</name>
<dbReference type="AlphaFoldDB" id="X0YB33"/>
<proteinExistence type="predicted"/>
<sequence>MKNQIYDLFKEAGLEMEAQKLSTTNKRGKIVSAIGHYIAIVDNILELNKIMPNRQDN</sequence>
<reference evidence="1" key="1">
    <citation type="journal article" date="2014" name="Front. Microbiol.">
        <title>High frequency of phylogenetically diverse reductive dehalogenase-homologous genes in deep subseafloor sedimentary metagenomes.</title>
        <authorList>
            <person name="Kawai M."/>
            <person name="Futagami T."/>
            <person name="Toyoda A."/>
            <person name="Takaki Y."/>
            <person name="Nishi S."/>
            <person name="Hori S."/>
            <person name="Arai W."/>
            <person name="Tsubouchi T."/>
            <person name="Morono Y."/>
            <person name="Uchiyama I."/>
            <person name="Ito T."/>
            <person name="Fujiyama A."/>
            <person name="Inagaki F."/>
            <person name="Takami H."/>
        </authorList>
    </citation>
    <scope>NUCLEOTIDE SEQUENCE</scope>
    <source>
        <strain evidence="1">Expedition CK06-06</strain>
    </source>
</reference>
<accession>X0YB33</accession>
<feature type="non-terminal residue" evidence="1">
    <location>
        <position position="57"/>
    </location>
</feature>
<organism evidence="1">
    <name type="scientific">marine sediment metagenome</name>
    <dbReference type="NCBI Taxonomy" id="412755"/>
    <lineage>
        <taxon>unclassified sequences</taxon>
        <taxon>metagenomes</taxon>
        <taxon>ecological metagenomes</taxon>
    </lineage>
</organism>
<gene>
    <name evidence="1" type="ORF">S01H1_77880</name>
</gene>
<dbReference type="EMBL" id="BARS01052376">
    <property type="protein sequence ID" value="GAG53065.1"/>
    <property type="molecule type" value="Genomic_DNA"/>
</dbReference>